<protein>
    <submittedName>
        <fullName evidence="3">Transglutaminase family protein</fullName>
    </submittedName>
</protein>
<feature type="chain" id="PRO_5046829926" evidence="1">
    <location>
        <begin position="27"/>
        <end position="244"/>
    </location>
</feature>
<name>A0ABV5AHH6_9BACL</name>
<dbReference type="Gene3D" id="3.10.620.30">
    <property type="match status" value="1"/>
</dbReference>
<reference evidence="3 4" key="1">
    <citation type="journal article" date="2024" name="Int. J. Mol. Sci.">
        <title>Exploration of Alicyclobacillus spp. Genome in Search of Antibiotic Resistance.</title>
        <authorList>
            <person name="Bucka-Kolendo J."/>
            <person name="Kiousi D.E."/>
            <person name="Dekowska A."/>
            <person name="Mikolajczuk-Szczyrba A."/>
            <person name="Karadedos D.M."/>
            <person name="Michael P."/>
            <person name="Galanis A."/>
            <person name="Sokolowska B."/>
        </authorList>
    </citation>
    <scope>NUCLEOTIDE SEQUENCE [LARGE SCALE GENOMIC DNA]</scope>
    <source>
        <strain evidence="3 4">KKP 3000</strain>
    </source>
</reference>
<proteinExistence type="predicted"/>
<feature type="signal peptide" evidence="1">
    <location>
        <begin position="1"/>
        <end position="26"/>
    </location>
</feature>
<dbReference type="Proteomes" id="UP001579974">
    <property type="component" value="Unassembled WGS sequence"/>
</dbReference>
<organism evidence="3 4">
    <name type="scientific">Alicyclobacillus fastidiosus</name>
    <dbReference type="NCBI Taxonomy" id="392011"/>
    <lineage>
        <taxon>Bacteria</taxon>
        <taxon>Bacillati</taxon>
        <taxon>Bacillota</taxon>
        <taxon>Bacilli</taxon>
        <taxon>Bacillales</taxon>
        <taxon>Alicyclobacillaceae</taxon>
        <taxon>Alicyclobacillus</taxon>
    </lineage>
</organism>
<keyword evidence="4" id="KW-1185">Reference proteome</keyword>
<sequence length="244" mass="25580">MKIRLITSAVIAVSAVVCAASLVAQAAQQSSISESGRQVAINVQSGTNTSGIAEVTLIGPPTSQADIDDYSYTLPMQKGRIAGTLTNPWSGKTDVSVVMLGTKTIANATVTGTGPALTEQQLDLLPSYLMDSNIPTVAQQARAIASSVTTQGTSRNQAVADATMQWVKQHIQTVNQSQTARADRTLASGDGNQASQTALAVALLRADNIPAQTVQEQVTQDGMYGTSYSVQAWLDDKWLKVGTP</sequence>
<evidence type="ECO:0000313" key="3">
    <source>
        <dbReference type="EMBL" id="MFB5191696.1"/>
    </source>
</evidence>
<dbReference type="Pfam" id="PF01841">
    <property type="entry name" value="Transglut_core"/>
    <property type="match status" value="1"/>
</dbReference>
<evidence type="ECO:0000313" key="4">
    <source>
        <dbReference type="Proteomes" id="UP001579974"/>
    </source>
</evidence>
<dbReference type="RefSeq" id="WP_275474164.1">
    <property type="nucleotide sequence ID" value="NZ_CP162940.1"/>
</dbReference>
<evidence type="ECO:0000256" key="1">
    <source>
        <dbReference type="SAM" id="SignalP"/>
    </source>
</evidence>
<gene>
    <name evidence="3" type="ORF">KKP3000_000472</name>
</gene>
<dbReference type="InterPro" id="IPR002931">
    <property type="entry name" value="Transglutaminase-like"/>
</dbReference>
<keyword evidence="1" id="KW-0732">Signal</keyword>
<comment type="caution">
    <text evidence="3">The sequence shown here is derived from an EMBL/GenBank/DDBJ whole genome shotgun (WGS) entry which is preliminary data.</text>
</comment>
<dbReference type="EMBL" id="JBDXSU010000013">
    <property type="protein sequence ID" value="MFB5191696.1"/>
    <property type="molecule type" value="Genomic_DNA"/>
</dbReference>
<feature type="domain" description="Transglutaminase-like" evidence="2">
    <location>
        <begin position="144"/>
        <end position="241"/>
    </location>
</feature>
<accession>A0ABV5AHH6</accession>
<evidence type="ECO:0000259" key="2">
    <source>
        <dbReference type="Pfam" id="PF01841"/>
    </source>
</evidence>